<accession>A0A7W7YT50</accession>
<evidence type="ECO:0000313" key="2">
    <source>
        <dbReference type="Proteomes" id="UP000535406"/>
    </source>
</evidence>
<gene>
    <name evidence="1" type="ORF">HNQ66_001273</name>
</gene>
<proteinExistence type="predicted"/>
<reference evidence="1 2" key="1">
    <citation type="submission" date="2020-08" db="EMBL/GenBank/DDBJ databases">
        <title>Genomic Encyclopedia of Type Strains, Phase IV (KMG-IV): sequencing the most valuable type-strain genomes for metagenomic binning, comparative biology and taxonomic classification.</title>
        <authorList>
            <person name="Goeker M."/>
        </authorList>
    </citation>
    <scope>NUCLEOTIDE SEQUENCE [LARGE SCALE GENOMIC DNA]</scope>
    <source>
        <strain evidence="1 2">DSM 21319</strain>
    </source>
</reference>
<evidence type="ECO:0000313" key="1">
    <source>
        <dbReference type="EMBL" id="MBB5041890.1"/>
    </source>
</evidence>
<dbReference type="RefSeq" id="WP_184141980.1">
    <property type="nucleotide sequence ID" value="NZ_JACHIK010000003.1"/>
</dbReference>
<protein>
    <submittedName>
        <fullName evidence="1">Uncharacterized protein</fullName>
    </submittedName>
</protein>
<dbReference type="Proteomes" id="UP000535406">
    <property type="component" value="Unassembled WGS sequence"/>
</dbReference>
<dbReference type="EMBL" id="JACHIK010000003">
    <property type="protein sequence ID" value="MBB5041890.1"/>
    <property type="molecule type" value="Genomic_DNA"/>
</dbReference>
<dbReference type="AlphaFoldDB" id="A0A7W7YT50"/>
<keyword evidence="2" id="KW-1185">Reference proteome</keyword>
<comment type="caution">
    <text evidence="1">The sequence shown here is derived from an EMBL/GenBank/DDBJ whole genome shotgun (WGS) entry which is preliminary data.</text>
</comment>
<sequence length="171" mass="19374">MDCGTFITEKLAGGLWHATKPEYFKRIVADGFIQVEPDLPDSERWGASQGPDLYPYVRHIGGFSLFDFPAHFDVDAYRRRCPISSIDELIPFRRVIGGAVWIQIDREATRRSVIGGVETWKRLEAEGAYRHRLMPYIEAAHIGDMPLSSAVAAYLVGAGDEDWRQVYPNML</sequence>
<name>A0A7W7YT50_9HYPH</name>
<organism evidence="1 2">
    <name type="scientific">Shinella fusca</name>
    <dbReference type="NCBI Taxonomy" id="544480"/>
    <lineage>
        <taxon>Bacteria</taxon>
        <taxon>Pseudomonadati</taxon>
        <taxon>Pseudomonadota</taxon>
        <taxon>Alphaproteobacteria</taxon>
        <taxon>Hyphomicrobiales</taxon>
        <taxon>Rhizobiaceae</taxon>
        <taxon>Shinella</taxon>
    </lineage>
</organism>